<evidence type="ECO:0000256" key="5">
    <source>
        <dbReference type="ARBA" id="ARBA00022692"/>
    </source>
</evidence>
<dbReference type="EMBL" id="AABBZO010000001">
    <property type="protein sequence ID" value="EAG4460785.1"/>
    <property type="molecule type" value="Genomic_DNA"/>
</dbReference>
<dbReference type="EMBL" id="AABBYJ010000003">
    <property type="protein sequence ID" value="EAG4330789.1"/>
    <property type="molecule type" value="Genomic_DNA"/>
</dbReference>
<protein>
    <recommendedName>
        <fullName evidence="8">Permease IIC component</fullName>
    </recommendedName>
</protein>
<evidence type="ECO:0000313" key="60">
    <source>
        <dbReference type="Proteomes" id="UP000350032"/>
    </source>
</evidence>
<dbReference type="Proteomes" id="UP000531172">
    <property type="component" value="Unassembled WGS sequence"/>
</dbReference>
<evidence type="ECO:0000313" key="74">
    <source>
        <dbReference type="Proteomes" id="UP000478704"/>
    </source>
</evidence>
<dbReference type="Proteomes" id="UP000841146">
    <property type="component" value="Unassembled WGS sequence"/>
</dbReference>
<dbReference type="Proteomes" id="UP000525850">
    <property type="component" value="Unassembled WGS sequence"/>
</dbReference>
<evidence type="ECO:0000313" key="91">
    <source>
        <dbReference type="Proteomes" id="UP000843775"/>
    </source>
</evidence>
<dbReference type="Proteomes" id="UP000358545">
    <property type="component" value="Unassembled WGS sequence"/>
</dbReference>
<evidence type="ECO:0000256" key="1">
    <source>
        <dbReference type="ARBA" id="ARBA00004651"/>
    </source>
</evidence>
<dbReference type="Proteomes" id="UP000524387">
    <property type="component" value="Unassembled WGS sequence"/>
</dbReference>
<dbReference type="Proteomes" id="UP000410967">
    <property type="component" value="Unassembled WGS sequence"/>
</dbReference>
<dbReference type="EMBL" id="AABEMN010000004">
    <property type="protein sequence ID" value="EAG9518866.1"/>
    <property type="molecule type" value="Genomic_DNA"/>
</dbReference>
<reference evidence="57 61" key="5">
    <citation type="submission" date="2018-06" db="EMBL/GenBank/DDBJ databases">
        <authorList>
            <consortium name="PulseNet: The National Subtyping Network for Foodborne Disease Surveillance"/>
            <person name="Tarr C.L."/>
            <person name="Trees E."/>
            <person name="Katz L.S."/>
            <person name="Carleton-Romer H.A."/>
            <person name="Stroika S."/>
            <person name="Kucerova Z."/>
            <person name="Roache K.F."/>
            <person name="Sabol A.L."/>
            <person name="Besser J."/>
            <person name="Gerner-Smidt P."/>
        </authorList>
    </citation>
    <scope>NUCLEOTIDE SEQUENCE [LARGE SCALE GENOMIC DNA]</scope>
    <source>
        <strain evidence="11 57">2015L-6227</strain>
        <strain evidence="14 61">PNUSAL000910</strain>
        <strain evidence="21 62">PNUSAL002180</strain>
        <strain evidence="26 82">PNUSAL003001</strain>
        <strain evidence="36 60">PNUSAL004402</strain>
        <strain evidence="42 76">PNUSAL005692</strain>
    </source>
</reference>
<evidence type="ECO:0000313" key="68">
    <source>
        <dbReference type="Proteomes" id="UP000398321"/>
    </source>
</evidence>
<dbReference type="Proteomes" id="UP000528151">
    <property type="component" value="Unassembled WGS sequence"/>
</dbReference>
<organism evidence="48">
    <name type="scientific">Listeria monocytogenes</name>
    <dbReference type="NCBI Taxonomy" id="1639"/>
    <lineage>
        <taxon>Bacteria</taxon>
        <taxon>Bacillati</taxon>
        <taxon>Bacillota</taxon>
        <taxon>Bacilli</taxon>
        <taxon>Bacillales</taxon>
        <taxon>Listeriaceae</taxon>
        <taxon>Listeria</taxon>
    </lineage>
</organism>
<dbReference type="GO" id="GO:0008982">
    <property type="term" value="F:protein-N(PI)-phosphohistidine-sugar phosphotransferase activity"/>
    <property type="evidence" value="ECO:0007669"/>
    <property type="project" value="UniProtKB-UniRule"/>
</dbReference>
<dbReference type="EMBL" id="AABEKN010000003">
    <property type="protein sequence ID" value="EAG9353680.1"/>
    <property type="molecule type" value="Genomic_DNA"/>
</dbReference>
<dbReference type="InterPro" id="IPR004501">
    <property type="entry name" value="PTS_EIIC_3"/>
</dbReference>
<dbReference type="EMBL" id="AANDSR010000002">
    <property type="protein sequence ID" value="EDN9835723.1"/>
    <property type="molecule type" value="Genomic_DNA"/>
</dbReference>
<evidence type="ECO:0000313" key="39">
    <source>
        <dbReference type="EMBL" id="ECB9513544.1"/>
    </source>
</evidence>
<evidence type="ECO:0000313" key="35">
    <source>
        <dbReference type="EMBL" id="EAH4242548.1"/>
    </source>
</evidence>
<dbReference type="EMBL" id="QXLS01000002">
    <property type="protein sequence ID" value="RKA09565.1"/>
    <property type="molecule type" value="Genomic_DNA"/>
</dbReference>
<evidence type="ECO:0000313" key="36">
    <source>
        <dbReference type="EMBL" id="EAK8898358.1"/>
    </source>
</evidence>
<dbReference type="Proteomes" id="UP000527632">
    <property type="component" value="Unassembled WGS sequence"/>
</dbReference>
<dbReference type="Proteomes" id="UP000548278">
    <property type="component" value="Unassembled WGS sequence"/>
</dbReference>
<evidence type="ECO:0000313" key="38">
    <source>
        <dbReference type="EMBL" id="ECB9473308.1"/>
    </source>
</evidence>
<evidence type="ECO:0000313" key="27">
    <source>
        <dbReference type="EMBL" id="EAG4330789.1"/>
    </source>
</evidence>
<evidence type="ECO:0000313" key="83">
    <source>
        <dbReference type="Proteomes" id="UP000533021"/>
    </source>
</evidence>
<reference evidence="53 54" key="2">
    <citation type="journal article" date="2018" name="BMC Genomics">
        <title>Genes significantly associated with lineage II food isolates of Listeria monocytogenes.</title>
        <authorList>
            <person name="Pirone-Davies C."/>
            <person name="Chen Y."/>
            <person name="Pightling A."/>
            <person name="Ryan G."/>
            <person name="Wang Y."/>
            <person name="Yao K."/>
            <person name="Hoffmann M."/>
            <person name="Allard M.W."/>
        </authorList>
    </citation>
    <scope>NUCLEOTIDE SEQUENCE [LARGE SCALE GENOMIC DNA]</scope>
    <source>
        <strain evidence="53 54">PNUSAL000550</strain>
    </source>
</reference>
<evidence type="ECO:0000313" key="13">
    <source>
        <dbReference type="EMBL" id="EAC6547964.1"/>
    </source>
</evidence>
<dbReference type="InterPro" id="IPR051088">
    <property type="entry name" value="PTS_Sugar-EIIC/EIIB"/>
</dbReference>
<evidence type="ECO:0000313" key="45">
    <source>
        <dbReference type="EMBL" id="EDP8512738.1"/>
    </source>
</evidence>
<dbReference type="EMBL" id="AAANYR010000007">
    <property type="protein sequence ID" value="EAD5787351.1"/>
    <property type="molecule type" value="Genomic_DNA"/>
</dbReference>
<dbReference type="EMBL" id="AABBHO010000003">
    <property type="protein sequence ID" value="EAG2995991.1"/>
    <property type="molecule type" value="Genomic_DNA"/>
</dbReference>
<dbReference type="Proteomes" id="UP000365297">
    <property type="component" value="Unassembled WGS sequence"/>
</dbReference>
<evidence type="ECO:0000313" key="93">
    <source>
        <dbReference type="Proteomes" id="UP000852906"/>
    </source>
</evidence>
<dbReference type="Proteomes" id="UP000379076">
    <property type="component" value="Unassembled WGS sequence"/>
</dbReference>
<comment type="caution">
    <text evidence="48">The sequence shown here is derived from an EMBL/GenBank/DDBJ whole genome shotgun (WGS) entry which is preliminary data.</text>
</comment>
<feature type="transmembrane region" description="Helical" evidence="9">
    <location>
        <begin position="31"/>
        <end position="52"/>
    </location>
</feature>
<evidence type="ECO:0000313" key="17">
    <source>
        <dbReference type="EMBL" id="EAD5774031.1"/>
    </source>
</evidence>
<evidence type="ECO:0000313" key="48">
    <source>
        <dbReference type="EMBL" id="HAC0274435.1"/>
    </source>
</evidence>
<dbReference type="Proteomes" id="UP000398321">
    <property type="component" value="Unassembled WGS sequence"/>
</dbReference>
<keyword evidence="5 9" id="KW-0812">Transmembrane</keyword>
<reference evidence="89 90" key="3">
    <citation type="journal article" date="2018" name="Genome Biol.">
        <title>SKESA: strategic k-mer extension for scrupulous assemblies.</title>
        <authorList>
            <person name="Souvorov A."/>
            <person name="Agarwala R."/>
            <person name="Lipman D.J."/>
        </authorList>
    </citation>
    <scope>NUCLEOTIDE SEQUENCE [LARGE SCALE GENOMIC DNA]</scope>
    <source>
        <strain evidence="50">2017-325981-023-01</strain>
        <strain evidence="46 92">CFIAFB20100120</strain>
        <strain evidence="48">CFIAFB20170037</strain>
        <strain evidence="47 89">CFIAFB20170045</strain>
        <strain evidence="49 91">DMG1500109</strain>
        <strain evidence="51">SFBRL218_S4</strain>
    </source>
</reference>
<dbReference type="Proteomes" id="UP000852906">
    <property type="component" value="Unassembled WGS sequence"/>
</dbReference>
<dbReference type="AlphaFoldDB" id="A0A0B8R1A5"/>
<evidence type="ECO:0000313" key="23">
    <source>
        <dbReference type="EMBL" id="EAG2245064.1"/>
    </source>
</evidence>
<dbReference type="GO" id="GO:0009401">
    <property type="term" value="P:phosphoenolpyruvate-dependent sugar phosphotransferase system"/>
    <property type="evidence" value="ECO:0007669"/>
    <property type="project" value="InterPro"/>
</dbReference>
<dbReference type="OMA" id="FLACNYD"/>
<dbReference type="EMBL" id="AACJYH010000009">
    <property type="protein sequence ID" value="EAK8898358.1"/>
    <property type="molecule type" value="Genomic_DNA"/>
</dbReference>
<evidence type="ECO:0000313" key="61">
    <source>
        <dbReference type="Proteomes" id="UP000354255"/>
    </source>
</evidence>
<evidence type="ECO:0000313" key="12">
    <source>
        <dbReference type="EMBL" id="EAC5550439.1"/>
    </source>
</evidence>
<evidence type="ECO:0000313" key="40">
    <source>
        <dbReference type="EMBL" id="ECC1555307.1"/>
    </source>
</evidence>
<evidence type="ECO:0000313" key="37">
    <source>
        <dbReference type="EMBL" id="EAK9317190.1"/>
    </source>
</evidence>
<dbReference type="Proteomes" id="UP000530452">
    <property type="component" value="Unassembled WGS sequence"/>
</dbReference>
<dbReference type="EMBL" id="AALEDS010000001">
    <property type="protein sequence ID" value="ECY6542827.1"/>
    <property type="molecule type" value="Genomic_DNA"/>
</dbReference>
<dbReference type="EMBL" id="AAHZFN010000007">
    <property type="protein sequence ID" value="ECB9473308.1"/>
    <property type="molecule type" value="Genomic_DNA"/>
</dbReference>
<evidence type="ECO:0000256" key="8">
    <source>
        <dbReference type="PIRNR" id="PIRNR006351"/>
    </source>
</evidence>
<dbReference type="Proteomes" id="UP000423131">
    <property type="component" value="Unassembled WGS sequence"/>
</dbReference>
<dbReference type="KEGG" id="lmok:CQ02_13825"/>
<dbReference type="Proteomes" id="UP000853596">
    <property type="component" value="Unassembled WGS sequence"/>
</dbReference>
<evidence type="ECO:0000259" key="10">
    <source>
        <dbReference type="PROSITE" id="PS51105"/>
    </source>
</evidence>
<evidence type="ECO:0000313" key="51">
    <source>
        <dbReference type="EMBL" id="HAO5921423.1"/>
    </source>
</evidence>
<dbReference type="EMBL" id="AABCVX010000002">
    <property type="protein sequence ID" value="EAG6168649.1"/>
    <property type="molecule type" value="Genomic_DNA"/>
</dbReference>
<comment type="subcellular location">
    <subcellularLocation>
        <location evidence="1">Cell membrane</location>
        <topology evidence="1">Multi-pass membrane protein</topology>
    </subcellularLocation>
</comment>
<dbReference type="Proteomes" id="UP000489121">
    <property type="component" value="Unassembled WGS sequence"/>
</dbReference>
<evidence type="ECO:0000313" key="34">
    <source>
        <dbReference type="EMBL" id="EAH3293814.1"/>
    </source>
</evidence>
<dbReference type="EMBL" id="AAAMZD010000002">
    <property type="protein sequence ID" value="EAD3792090.1"/>
    <property type="molecule type" value="Genomic_DNA"/>
</dbReference>
<dbReference type="Proteomes" id="UP000549379">
    <property type="component" value="Unassembled WGS sequence"/>
</dbReference>
<comment type="function">
    <text evidence="8">The phosphoenolpyruvate-dependent sugar phosphotransferase system (PTS), a major carbohydrate active -transport system, catalyzes the phosphorylation of incoming sugar substrates concomitant with their translocation across the cell membrane.</text>
</comment>
<evidence type="ECO:0000313" key="20">
    <source>
        <dbReference type="EMBL" id="EAE4941707.1"/>
    </source>
</evidence>
<evidence type="ECO:0000313" key="33">
    <source>
        <dbReference type="EMBL" id="EAH2281617.1"/>
    </source>
</evidence>
<dbReference type="EMBL" id="AABAYG010000003">
    <property type="protein sequence ID" value="EAG2245064.1"/>
    <property type="molecule type" value="Genomic_DNA"/>
</dbReference>
<evidence type="ECO:0000313" key="11">
    <source>
        <dbReference type="EMBL" id="EAC4552039.1"/>
    </source>
</evidence>
<dbReference type="EMBL" id="DAAJFY010000002">
    <property type="protein sequence ID" value="HAC0274435.1"/>
    <property type="molecule type" value="Genomic_DNA"/>
</dbReference>
<dbReference type="Proteomes" id="UP000478704">
    <property type="component" value="Unassembled WGS sequence"/>
</dbReference>
<dbReference type="EMBL" id="AABBWO010000003">
    <property type="protein sequence ID" value="EAG4183910.1"/>
    <property type="molecule type" value="Genomic_DNA"/>
</dbReference>
<evidence type="ECO:0000256" key="3">
    <source>
        <dbReference type="ARBA" id="ARBA00022475"/>
    </source>
</evidence>
<dbReference type="PROSITE" id="PS51105">
    <property type="entry name" value="PTS_EIIC_TYPE_3"/>
    <property type="match status" value="1"/>
</dbReference>
<feature type="transmembrane region" description="Helical" evidence="9">
    <location>
        <begin position="418"/>
        <end position="440"/>
    </location>
</feature>
<evidence type="ECO:0000313" key="56">
    <source>
        <dbReference type="Proteomes" id="UP000337746"/>
    </source>
</evidence>
<evidence type="ECO:0000313" key="76">
    <source>
        <dbReference type="Proteomes" id="UP000489121"/>
    </source>
</evidence>
<evidence type="ECO:0000313" key="92">
    <source>
        <dbReference type="Proteomes" id="UP000844415"/>
    </source>
</evidence>
<dbReference type="Proteomes" id="UP000540117">
    <property type="component" value="Unassembled WGS sequence"/>
</dbReference>
<sequence length="454" mass="49165">MNGLTAFLEKYFVPVAAKIGSQKHLVALRDAFISTMPITMAGSIAVLLNAFFRDFPTDWGWTGFVEAMQPLIGINGYVYNGTLAIVSIIFAFSLGYNLSKAYEVDRLAGGLVSLAAFVMNLTVTVSLDAVKAAIAASNANFDVNTLPKEFAGIYGFFSLSQVNGTGLFTAMIFGFISTIIYAKLMRRNIIIKMPDSVPPAVSKAFAAIIPALVALYVVGIIDWAFFKITNMDVITWISKTIQEPLLSLSQGYGAVLLVTFLVQLLWFFGIHGPNVLAPVLESLWGTAQLQNISAAQEGAKLPFEWVRGSFDAYVWMGGSGGTLVLIIALLMFSKRADARTVAKLSLAPGIFNINEPIMFGLPIVLNTIYLIPFLIAPMVMVTIAYFATTLGIVGPVKIAVVWVMPPLLNSFLATGGDWMAPVISLINMVVAFLIWVPFVITANRVGVPEEEMKA</sequence>
<dbReference type="GeneID" id="86846056"/>
<evidence type="ECO:0000313" key="88">
    <source>
        <dbReference type="Proteomes" id="UP000566721"/>
    </source>
</evidence>
<evidence type="ECO:0000313" key="16">
    <source>
        <dbReference type="EMBL" id="EAD3792090.1"/>
    </source>
</evidence>
<evidence type="ECO:0000313" key="53">
    <source>
        <dbReference type="EMBL" id="RKA09565.1"/>
    </source>
</evidence>
<dbReference type="Pfam" id="PF02378">
    <property type="entry name" value="PTS_EIIC"/>
    <property type="match status" value="1"/>
</dbReference>
<dbReference type="PANTHER" id="PTHR33989:SF4">
    <property type="entry name" value="PTS SYSTEM N,N'-DIACETYLCHITOBIOSE-SPECIFIC EIIC COMPONENT"/>
    <property type="match status" value="1"/>
</dbReference>
<evidence type="ECO:0000313" key="78">
    <source>
        <dbReference type="Proteomes" id="UP000525850"/>
    </source>
</evidence>
<dbReference type="Proteomes" id="UP000376505">
    <property type="component" value="Unassembled WGS sequence"/>
</dbReference>
<feature type="domain" description="PTS EIIC type-3" evidence="10">
    <location>
        <begin position="8"/>
        <end position="438"/>
    </location>
</feature>
<evidence type="ECO:0000313" key="90">
    <source>
        <dbReference type="Proteomes" id="UP000843503"/>
    </source>
</evidence>
<evidence type="ECO:0000313" key="66">
    <source>
        <dbReference type="Proteomes" id="UP000379076"/>
    </source>
</evidence>
<evidence type="ECO:0000313" key="32">
    <source>
        <dbReference type="EMBL" id="EAG9518866.1"/>
    </source>
</evidence>
<dbReference type="NCBIfam" id="TIGR00410">
    <property type="entry name" value="lacE"/>
    <property type="match status" value="1"/>
</dbReference>
<evidence type="ECO:0000313" key="25">
    <source>
        <dbReference type="EMBL" id="EAG2995991.1"/>
    </source>
</evidence>
<evidence type="ECO:0000313" key="55">
    <source>
        <dbReference type="Proteomes" id="UP000331186"/>
    </source>
</evidence>
<evidence type="ECO:0000313" key="72">
    <source>
        <dbReference type="Proteomes" id="UP000455569"/>
    </source>
</evidence>
<evidence type="ECO:0000313" key="46">
    <source>
        <dbReference type="EMBL" id="HAB8557434.1"/>
    </source>
</evidence>
<dbReference type="Proteomes" id="UP000389283">
    <property type="component" value="Unassembled WGS sequence"/>
</dbReference>
<dbReference type="Proteomes" id="UP000566721">
    <property type="component" value="Unassembled WGS sequence"/>
</dbReference>
<dbReference type="Proteomes" id="UP000337746">
    <property type="component" value="Unassembled WGS sequence"/>
</dbReference>
<evidence type="ECO:0000313" key="52">
    <source>
        <dbReference type="EMBL" id="OET50843.1"/>
    </source>
</evidence>
<evidence type="ECO:0000313" key="63">
    <source>
        <dbReference type="Proteomes" id="UP000364988"/>
    </source>
</evidence>
<evidence type="ECO:0000313" key="22">
    <source>
        <dbReference type="EMBL" id="EAG2086365.1"/>
    </source>
</evidence>
<feature type="transmembrane region" description="Helical" evidence="9">
    <location>
        <begin position="204"/>
        <end position="226"/>
    </location>
</feature>
<reference evidence="48" key="8">
    <citation type="submission" date="2020-01" db="EMBL/GenBank/DDBJ databases">
        <authorList>
            <consortium name="NCBI Pathogen Detection Project"/>
        </authorList>
    </citation>
    <scope>NUCLEOTIDE SEQUENCE</scope>
    <source>
        <strain evidence="50">2017-325981-023-01</strain>
        <strain evidence="46">CFIAFB20100120</strain>
        <strain evidence="48">CFIAFB20170037</strain>
        <strain evidence="47">CFIAFB20170045</strain>
        <strain evidence="49">DMG1500109</strain>
        <strain evidence="51">SFBRL218_S4</strain>
    </source>
</reference>
<evidence type="ECO:0000313" key="81">
    <source>
        <dbReference type="Proteomes" id="UP000530452"/>
    </source>
</evidence>
<evidence type="ECO:0000313" key="44">
    <source>
        <dbReference type="EMBL" id="EDN9835723.1"/>
    </source>
</evidence>
<dbReference type="Proteomes" id="UP000533021">
    <property type="component" value="Unassembled WGS sequence"/>
</dbReference>
<evidence type="ECO:0000313" key="89">
    <source>
        <dbReference type="Proteomes" id="UP000841146"/>
    </source>
</evidence>
<evidence type="ECO:0000313" key="59">
    <source>
        <dbReference type="Proteomes" id="UP000345329"/>
    </source>
</evidence>
<dbReference type="EMBL" id="AAAKQF010000001">
    <property type="protein sequence ID" value="EAC9038716.1"/>
    <property type="molecule type" value="Genomic_DNA"/>
</dbReference>
<reference evidence="56 59" key="4">
    <citation type="submission" date="2018-06" db="EMBL/GenBank/DDBJ databases">
        <authorList>
            <consortium name="GenomeTrakr: Next Generation Sequencing Network for Food Pathogen Tracability"/>
        </authorList>
    </citation>
    <scope>NUCLEOTIDE SEQUENCE [LARGE SCALE GENOMIC DNA]</scope>
    <source>
        <strain evidence="25 87">10B02965A-1</strain>
        <strain evidence="28 80">CFSAN063727</strain>
        <strain evidence="43 72">CFSAN102901</strain>
        <strain evidence="19 66">FDA00006494</strain>
        <strain evidence="12 64">FDA00007096</strain>
        <strain evidence="15 69">FDA00008584</strain>
        <strain evidence="23">FDA00011243</strain>
        <strain evidence="13 55">FDA00013332</strain>
        <strain evidence="18 58">FDA00013853</strain>
        <strain evidence="38 71">FDA00014336</strain>
        <strain evidence="40 67">FDA00014370</strain>
        <strain evidence="39 68">FDA00014392</strain>
        <strain evidence="45">FDA00015054</strain>
        <strain evidence="27 84">FDA1005580-S054-001</strain>
        <strain evidence="74">FDA1090798-S029-001</strain>
        <strain evidence="75">FDA956581-098-004</strain>
        <strain evidence="24 78">FDA960927-006-004</strain>
        <strain evidence="29 88">FLAG-38921</strain>
        <strain evidence="22 56">FLAG-54356</strain>
        <strain evidence="17 65">FSIS31901579</strain>
        <strain evidence="35 79">LS1344</strain>
        <strain evidence="44 73">OSF101448</strain>
        <strain evidence="16 59">VA-WGS-00405</strain>
    </source>
</reference>
<feature type="transmembrane region" description="Helical" evidence="9">
    <location>
        <begin position="383"/>
        <end position="403"/>
    </location>
</feature>
<gene>
    <name evidence="53" type="primary">gmuc_2</name>
    <name evidence="21" type="ORF">A8L61_04295</name>
    <name evidence="30" type="ORF">AB917_00680</name>
    <name evidence="11" type="ORF">ABZ57_06040</name>
    <name evidence="52" type="ORF">AJL21_06515</name>
    <name evidence="19" type="ORF">ART25_08745</name>
    <name evidence="12" type="ORF">ARY78_08360</name>
    <name evidence="24" type="ORF">B1N52_04970</name>
    <name evidence="23" type="ORF">B1S26_06545</name>
    <name evidence="25" type="ORF">B5K54_01635</name>
    <name evidence="22" type="ORF">BCZ21_03775</name>
    <name evidence="28" type="ORF">CA369_00645</name>
    <name evidence="26" type="ORF">CAC64_06220</name>
    <name evidence="27" type="ORF">CAV64_05955</name>
    <name evidence="31" type="ORF">CW895_07625</name>
    <name evidence="33" type="ORF">D4920_06000</name>
    <name evidence="32" type="ORF">D4B11_03720</name>
    <name evidence="34" type="ORF">D5N24_05345</name>
    <name evidence="36" type="ORF">D7104_11695</name>
    <name evidence="29" type="ORF">DCT16_04505</name>
    <name evidence="13" type="ORF">DU018_06205</name>
    <name evidence="53" type="ORF">DYZ80_01209</name>
    <name evidence="20" type="ORF">E1W56_06575</name>
    <name evidence="35" type="ORF">E5F58_11180</name>
    <name evidence="18" type="ORF">EX365_12355</name>
    <name evidence="17" type="ORF">EXZ73_06940</name>
    <name evidence="41" type="ORF">F6436_00655</name>
    <name evidence="42" type="ORF">F6515_01360</name>
    <name evidence="37" type="ORF">FA835_08760</name>
    <name evidence="39" type="ORF">FLQ97_07335</name>
    <name evidence="38" type="ORF">FLR03_06385</name>
    <name evidence="40" type="ORF">FNX40_00650</name>
    <name evidence="45" type="ORF">G3O21_000129</name>
    <name evidence="49" type="ORF">GI949_00665</name>
    <name evidence="44" type="ORF">GJW51_03465</name>
    <name evidence="43" type="ORF">GQG13_04940</name>
    <name evidence="46" type="ORF">GYS09_09030</name>
    <name evidence="47" type="ORF">GYX23_00635</name>
    <name evidence="48" type="ORF">GYY14_03510</name>
    <name evidence="50" type="ORF">HQN34_001581</name>
    <name evidence="51" type="ORF">IP987_000603</name>
    <name evidence="14" type="ORF">KV70_00650</name>
    <name evidence="15" type="ORF">QD52_04785</name>
    <name evidence="16" type="ORF">UI29_04780</name>
</gene>
<dbReference type="EMBL" id="AALGDA010000002">
    <property type="protein sequence ID" value="ECY9781633.1"/>
    <property type="molecule type" value="Genomic_DNA"/>
</dbReference>
<evidence type="ECO:0000313" key="85">
    <source>
        <dbReference type="Proteomes" id="UP000546397"/>
    </source>
</evidence>
<evidence type="ECO:0000313" key="29">
    <source>
        <dbReference type="EMBL" id="EAG6168649.1"/>
    </source>
</evidence>
<evidence type="ECO:0000313" key="69">
    <source>
        <dbReference type="Proteomes" id="UP000403352"/>
    </source>
</evidence>
<feature type="transmembrane region" description="Helical" evidence="9">
    <location>
        <begin position="246"/>
        <end position="268"/>
    </location>
</feature>
<evidence type="ECO:0000313" key="57">
    <source>
        <dbReference type="Proteomes" id="UP000339309"/>
    </source>
</evidence>
<evidence type="ECO:0000313" key="14">
    <source>
        <dbReference type="EMBL" id="EAC9038716.1"/>
    </source>
</evidence>
<dbReference type="EMBL" id="AABAWE010000002">
    <property type="protein sequence ID" value="EAG2086365.1"/>
    <property type="molecule type" value="Genomic_DNA"/>
</dbReference>
<evidence type="ECO:0000256" key="7">
    <source>
        <dbReference type="ARBA" id="ARBA00023136"/>
    </source>
</evidence>
<dbReference type="Proteomes" id="UP000843775">
    <property type="component" value="Unassembled WGS sequence"/>
</dbReference>
<evidence type="ECO:0000256" key="6">
    <source>
        <dbReference type="ARBA" id="ARBA00022989"/>
    </source>
</evidence>
<evidence type="ECO:0000313" key="26">
    <source>
        <dbReference type="EMBL" id="EAG4183910.1"/>
    </source>
</evidence>
<dbReference type="EMBL" id="AABBAW010000002">
    <property type="protein sequence ID" value="EAG2514503.1"/>
    <property type="molecule type" value="Genomic_DNA"/>
</dbReference>
<dbReference type="Proteomes" id="UP000364988">
    <property type="component" value="Unassembled WGS sequence"/>
</dbReference>
<dbReference type="EMBL" id="DAAJCS010000001">
    <property type="protein sequence ID" value="HAC0011493.1"/>
    <property type="molecule type" value="Genomic_DNA"/>
</dbReference>
<evidence type="ECO:0000313" key="65">
    <source>
        <dbReference type="Proteomes" id="UP000376505"/>
    </source>
</evidence>
<dbReference type="Proteomes" id="UP000403352">
    <property type="component" value="Unassembled WGS sequence"/>
</dbReference>
<evidence type="ECO:0000256" key="4">
    <source>
        <dbReference type="ARBA" id="ARBA00022597"/>
    </source>
</evidence>
<dbReference type="EMBL" id="AABFVG010000003">
    <property type="protein sequence ID" value="EAH2281617.1"/>
    <property type="molecule type" value="Genomic_DNA"/>
</dbReference>
<dbReference type="EMBL" id="AAALRN010000002">
    <property type="protein sequence ID" value="EAD1184400.1"/>
    <property type="molecule type" value="Genomic_DNA"/>
</dbReference>
<evidence type="ECO:0000313" key="87">
    <source>
        <dbReference type="Proteomes" id="UP000549379"/>
    </source>
</evidence>
<dbReference type="GO" id="GO:0005886">
    <property type="term" value="C:plasma membrane"/>
    <property type="evidence" value="ECO:0007669"/>
    <property type="project" value="UniProtKB-SubCell"/>
</dbReference>
<keyword evidence="3 8" id="KW-1003">Cell membrane</keyword>
<dbReference type="EMBL" id="AAIAJJ010000001">
    <property type="protein sequence ID" value="ECC1555307.1"/>
    <property type="molecule type" value="Genomic_DNA"/>
</dbReference>
<evidence type="ECO:0000313" key="73">
    <source>
        <dbReference type="Proteomes" id="UP000467347"/>
    </source>
</evidence>
<dbReference type="Proteomes" id="UP000339309">
    <property type="component" value="Unassembled WGS sequence"/>
</dbReference>
<evidence type="ECO:0000313" key="71">
    <source>
        <dbReference type="Proteomes" id="UP000423131"/>
    </source>
</evidence>
<evidence type="ECO:0000313" key="18">
    <source>
        <dbReference type="EMBL" id="EAD5787351.1"/>
    </source>
</evidence>
<evidence type="ECO:0000313" key="28">
    <source>
        <dbReference type="EMBL" id="EAG4460785.1"/>
    </source>
</evidence>
<evidence type="ECO:0000313" key="58">
    <source>
        <dbReference type="Proteomes" id="UP000344343"/>
    </source>
</evidence>
<feature type="transmembrane region" description="Helical" evidence="9">
    <location>
        <begin position="72"/>
        <end position="95"/>
    </location>
</feature>
<feature type="transmembrane region" description="Helical" evidence="9">
    <location>
        <begin position="312"/>
        <end position="332"/>
    </location>
</feature>
<feature type="transmembrane region" description="Helical" evidence="9">
    <location>
        <begin position="166"/>
        <end position="184"/>
    </location>
</feature>
<dbReference type="Proteomes" id="UP000844415">
    <property type="component" value="Unassembled WGS sequence"/>
</dbReference>
<evidence type="ECO:0000313" key="50">
    <source>
        <dbReference type="EMBL" id="HAJ9593380.1"/>
    </source>
</evidence>
<dbReference type="EMBL" id="AAANYN010000008">
    <property type="protein sequence ID" value="EAD5774031.1"/>
    <property type="molecule type" value="Genomic_DNA"/>
</dbReference>
<dbReference type="EMBL" id="AAAQQZ010000004">
    <property type="protein sequence ID" value="EAE1338990.1"/>
    <property type="molecule type" value="Genomic_DNA"/>
</dbReference>
<dbReference type="EMBL" id="AANCRK010000002">
    <property type="protein sequence ID" value="EDN7714471.1"/>
    <property type="molecule type" value="Genomic_DNA"/>
</dbReference>
<evidence type="ECO:0000313" key="79">
    <source>
        <dbReference type="Proteomes" id="UP000527632"/>
    </source>
</evidence>
<evidence type="ECO:0000313" key="64">
    <source>
        <dbReference type="Proteomes" id="UP000365297"/>
    </source>
</evidence>
<evidence type="ECO:0000313" key="84">
    <source>
        <dbReference type="Proteomes" id="UP000540117"/>
    </source>
</evidence>
<evidence type="ECO:0000313" key="77">
    <source>
        <dbReference type="Proteomes" id="UP000524387"/>
    </source>
</evidence>
<reference evidence="70 77" key="7">
    <citation type="submission" date="2019-04" db="EMBL/GenBank/DDBJ databases">
        <authorList>
            <consortium name="GenomeTrakr network: Whole genome sequencing for foodborne pathogen traceback"/>
        </authorList>
    </citation>
    <scope>NUCLEOTIDE SEQUENCE [LARGE SCALE GENOMIC DNA]</scope>
    <source>
        <strain evidence="30 86">CFSAN004300</strain>
        <strain evidence="31 77">CFSAN072502</strain>
        <strain evidence="41 63">FLAG-55987</strain>
        <strain evidence="37 70">PHLUSALM00088</strain>
    </source>
</reference>
<dbReference type="EMBL" id="MJTJ01000013">
    <property type="protein sequence ID" value="OET50843.1"/>
    <property type="molecule type" value="Genomic_DNA"/>
</dbReference>
<evidence type="ECO:0000313" key="24">
    <source>
        <dbReference type="EMBL" id="EAG2514503.1"/>
    </source>
</evidence>
<evidence type="ECO:0000313" key="54">
    <source>
        <dbReference type="Proteomes" id="UP000272537"/>
    </source>
</evidence>
<accession>A0A0B8R1A5</accession>
<dbReference type="EMBL" id="AAAIXK010000004">
    <property type="protein sequence ID" value="EAC5550439.1"/>
    <property type="molecule type" value="Genomic_DNA"/>
</dbReference>
<keyword evidence="6 9" id="KW-1133">Transmembrane helix</keyword>
<evidence type="ECO:0000313" key="70">
    <source>
        <dbReference type="Proteomes" id="UP000410967"/>
    </source>
</evidence>
<dbReference type="Proteomes" id="UP000481141">
    <property type="component" value="Unassembled WGS sequence"/>
</dbReference>
<proteinExistence type="predicted"/>
<evidence type="ECO:0000313" key="30">
    <source>
        <dbReference type="EMBL" id="EAG6989109.1"/>
    </source>
</evidence>
<dbReference type="InterPro" id="IPR004796">
    <property type="entry name" value="PTS_IIC_cello"/>
</dbReference>
<keyword evidence="4 8" id="KW-0762">Sugar transport</keyword>
<dbReference type="EMBL" id="DAAJZA010000001">
    <property type="protein sequence ID" value="HAC1753483.1"/>
    <property type="molecule type" value="Genomic_DNA"/>
</dbReference>
<dbReference type="Proteomes" id="UP000393182">
    <property type="component" value="Unassembled WGS sequence"/>
</dbReference>
<dbReference type="Proteomes" id="UP000272537">
    <property type="component" value="Unassembled WGS sequence"/>
</dbReference>
<dbReference type="EMBL" id="AABGHY010000003">
    <property type="protein sequence ID" value="EAH3293814.1"/>
    <property type="molecule type" value="Genomic_DNA"/>
</dbReference>
<evidence type="ECO:0000313" key="86">
    <source>
        <dbReference type="Proteomes" id="UP000548278"/>
    </source>
</evidence>
<dbReference type="Proteomes" id="UP000843503">
    <property type="component" value="Unassembled WGS sequence"/>
</dbReference>
<dbReference type="GO" id="GO:1902815">
    <property type="term" value="P:N,N'-diacetylchitobiose import"/>
    <property type="evidence" value="ECO:0007669"/>
    <property type="project" value="TreeGrafter"/>
</dbReference>
<feature type="transmembrane region" description="Helical" evidence="9">
    <location>
        <begin position="357"/>
        <end position="376"/>
    </location>
</feature>
<dbReference type="EMBL" id="DABXZF010000004">
    <property type="protein sequence ID" value="HAO5921423.1"/>
    <property type="molecule type" value="Genomic_DNA"/>
</dbReference>
<dbReference type="EMBL" id="AAAJKI010000011">
    <property type="protein sequence ID" value="EAC6547964.1"/>
    <property type="molecule type" value="Genomic_DNA"/>
</dbReference>
<reference evidence="81 83" key="6">
    <citation type="submission" date="2019-04" db="EMBL/GenBank/DDBJ databases">
        <authorList>
            <person name="Ashton P.M."/>
            <person name="Dallman T."/>
            <person name="Nair S."/>
            <person name="De Pinna E."/>
            <person name="Peters T."/>
            <person name="Grant K."/>
        </authorList>
    </citation>
    <scope>NUCLEOTIDE SEQUENCE [LARGE SCALE GENOMIC DNA]</scope>
    <source>
        <strain evidence="33 83">282333</strain>
        <strain evidence="34 81">282352</strain>
        <strain evidence="32 85">289003</strain>
        <strain evidence="20">RL15000286</strain>
    </source>
</reference>
<evidence type="ECO:0000256" key="9">
    <source>
        <dbReference type="SAM" id="Phobius"/>
    </source>
</evidence>
<dbReference type="EMBL" id="AAAIKW010000003">
    <property type="protein sequence ID" value="EAC4552039.1"/>
    <property type="molecule type" value="Genomic_DNA"/>
</dbReference>
<dbReference type="Proteomes" id="UP000344343">
    <property type="component" value="Unassembled WGS sequence"/>
</dbReference>
<dbReference type="EMBL" id="DAAIJL010000007">
    <property type="protein sequence ID" value="HAB8557434.1"/>
    <property type="molecule type" value="Genomic_DNA"/>
</dbReference>
<dbReference type="Proteomes" id="UP000546397">
    <property type="component" value="Unassembled WGS sequence"/>
</dbReference>
<dbReference type="Proteomes" id="UP000345329">
    <property type="component" value="Unassembled WGS sequence"/>
</dbReference>
<dbReference type="Proteomes" id="UP000842809">
    <property type="component" value="Unassembled WGS sequence"/>
</dbReference>
<evidence type="ECO:0000313" key="82">
    <source>
        <dbReference type="Proteomes" id="UP000531172"/>
    </source>
</evidence>
<evidence type="ECO:0000313" key="62">
    <source>
        <dbReference type="Proteomes" id="UP000358545"/>
    </source>
</evidence>
<dbReference type="EMBL" id="AABAGT010000005">
    <property type="protein sequence ID" value="EAG0866500.1"/>
    <property type="molecule type" value="Genomic_DNA"/>
</dbReference>
<dbReference type="EMBL" id="DABJAN010000003">
    <property type="protein sequence ID" value="HAJ9593380.1"/>
    <property type="molecule type" value="Genomic_DNA"/>
</dbReference>
<keyword evidence="2 8" id="KW-0813">Transport</keyword>
<evidence type="ECO:0000313" key="19">
    <source>
        <dbReference type="EMBL" id="EAE1338990.1"/>
    </source>
</evidence>
<dbReference type="Proteomes" id="UP000467347">
    <property type="component" value="Unassembled WGS sequence"/>
</dbReference>
<dbReference type="EMBL" id="AABDGJ010000001">
    <property type="protein sequence ID" value="EAG6989109.1"/>
    <property type="molecule type" value="Genomic_DNA"/>
</dbReference>
<evidence type="ECO:0000313" key="47">
    <source>
        <dbReference type="EMBL" id="HAC0011493.1"/>
    </source>
</evidence>
<dbReference type="EMBL" id="AANPAU010000001">
    <property type="protein sequence ID" value="EDP8512738.1"/>
    <property type="molecule type" value="Genomic_DNA"/>
</dbReference>
<evidence type="ECO:0000313" key="80">
    <source>
        <dbReference type="Proteomes" id="UP000528151"/>
    </source>
</evidence>
<evidence type="ECO:0000313" key="41">
    <source>
        <dbReference type="EMBL" id="ECY6542827.1"/>
    </source>
</evidence>
<dbReference type="Proteomes" id="UP000331186">
    <property type="component" value="Unassembled WGS sequence"/>
</dbReference>
<dbReference type="RefSeq" id="WP_003730755.1">
    <property type="nucleotide sequence ID" value="NC_021824.1"/>
</dbReference>
<dbReference type="EMBL" id="AAHZFY010000013">
    <property type="protein sequence ID" value="ECB9513544.1"/>
    <property type="molecule type" value="Genomic_DNA"/>
</dbReference>
<evidence type="ECO:0000313" key="42">
    <source>
        <dbReference type="EMBL" id="ECY9781633.1"/>
    </source>
</evidence>
<evidence type="ECO:0000313" key="21">
    <source>
        <dbReference type="EMBL" id="EAG0866500.1"/>
    </source>
</evidence>
<dbReference type="PIRSF" id="PIRSF006351">
    <property type="entry name" value="PTS_EIIC-Cellobiose"/>
    <property type="match status" value="1"/>
</dbReference>
<dbReference type="EMBL" id="AAASLB010000003">
    <property type="protein sequence ID" value="EAE4941707.1"/>
    <property type="molecule type" value="Genomic_DNA"/>
</dbReference>
<feature type="transmembrane region" description="Helical" evidence="9">
    <location>
        <begin position="107"/>
        <end position="127"/>
    </location>
</feature>
<name>A0A0B8R1A5_LISMN</name>
<dbReference type="Proteomes" id="UP000350032">
    <property type="component" value="Unassembled WGS sequence"/>
</dbReference>
<evidence type="ECO:0000313" key="67">
    <source>
        <dbReference type="Proteomes" id="UP000389283"/>
    </source>
</evidence>
<reference evidence="52 93" key="1">
    <citation type="submission" date="2016-09" db="EMBL/GenBank/DDBJ databases">
        <title>100K Listeria isolates.</title>
        <authorList>
            <person name="Chen P."/>
            <person name="Weimer B.C."/>
            <person name="Kong N."/>
            <person name="Huang B."/>
        </authorList>
    </citation>
    <scope>NUCLEOTIDE SEQUENCE [LARGE SCALE GENOMIC DNA]</scope>
    <source>
        <strain evidence="52 93">BCW_2383</strain>
    </source>
</reference>
<keyword evidence="7 8" id="KW-0472">Membrane</keyword>
<dbReference type="Proteomes" id="UP000354255">
    <property type="component" value="Unassembled WGS sequence"/>
</dbReference>
<evidence type="ECO:0000313" key="43">
    <source>
        <dbReference type="EMBL" id="EDN7714471.1"/>
    </source>
</evidence>
<dbReference type="InterPro" id="IPR003352">
    <property type="entry name" value="PTS_EIIC"/>
</dbReference>
<evidence type="ECO:0000313" key="49">
    <source>
        <dbReference type="EMBL" id="HAC1753483.1"/>
    </source>
</evidence>
<evidence type="ECO:0000313" key="31">
    <source>
        <dbReference type="EMBL" id="EAG9353680.1"/>
    </source>
</evidence>
<dbReference type="EMBL" id="AACKDQ010000017">
    <property type="protein sequence ID" value="EAK9317190.1"/>
    <property type="molecule type" value="Genomic_DNA"/>
</dbReference>
<dbReference type="Proteomes" id="UP000455569">
    <property type="component" value="Unassembled WGS sequence"/>
</dbReference>
<evidence type="ECO:0000256" key="2">
    <source>
        <dbReference type="ARBA" id="ARBA00022448"/>
    </source>
</evidence>
<dbReference type="PANTHER" id="PTHR33989">
    <property type="match status" value="1"/>
</dbReference>
<dbReference type="EMBL" id="AABGUK010000004">
    <property type="protein sequence ID" value="EAH4242548.1"/>
    <property type="molecule type" value="Genomic_DNA"/>
</dbReference>
<evidence type="ECO:0000313" key="75">
    <source>
        <dbReference type="Proteomes" id="UP000481141"/>
    </source>
</evidence>
<evidence type="ECO:0000313" key="15">
    <source>
        <dbReference type="EMBL" id="EAD1184400.1"/>
    </source>
</evidence>